<dbReference type="InterPro" id="IPR039478">
    <property type="entry name" value="FAM184A/B_N"/>
</dbReference>
<dbReference type="eggNOG" id="ENOG502R5KC">
    <property type="taxonomic scope" value="Eukaryota"/>
</dbReference>
<feature type="coiled-coil region" evidence="2">
    <location>
        <begin position="865"/>
        <end position="899"/>
    </location>
</feature>
<keyword evidence="1 2" id="KW-0175">Coiled coil</keyword>
<dbReference type="VEuPathDB" id="FungiDB:SDRG_06113"/>
<feature type="coiled-coil region" evidence="2">
    <location>
        <begin position="52"/>
        <end position="103"/>
    </location>
</feature>
<dbReference type="RefSeq" id="XP_008610098.1">
    <property type="nucleotide sequence ID" value="XM_008611876.1"/>
</dbReference>
<feature type="coiled-coil region" evidence="2">
    <location>
        <begin position="606"/>
        <end position="640"/>
    </location>
</feature>
<evidence type="ECO:0000256" key="3">
    <source>
        <dbReference type="SAM" id="MobiDB-lite"/>
    </source>
</evidence>
<dbReference type="GeneID" id="19946840"/>
<sequence>MAAMDADLQLKMSKKIAQLTKVIFLLNTKNEDAASELQATAASHRRETEAVARDAAAKMASLKESLEKKEAALKGSESLKKIKDRHRAEKQEALAQFQAFKDDVARASKASEDSYKRELLAMADDVKKVRAAFHERVVSLKASLDAVQAKVHHGSKEADALRKKHSDEVADMVTASNQKYNDMLTAQLNQQDELRAQCQEQLRAKDEAHQQAIAQMQEKTELEMRMAVKRRELECNTSADTLKNEMVSKMERLLAELETLRGSESQLRSDKQDLATQLSALRASSKQVEIEFAAFKKAQQGQSDNTEVVLQTLKTQLDERDKQMRLLQDEVQRARTALEAAEIDRKALAANLDAVAKARDSNHIELSEKEATWAQELRAKDAELAQRLATLKAHKSEVKKLRELIKTNDAHAIKAEDDVKKQLLSAQKKLTEFQGKETELNARVQALKMELAQLHVASKERLDKAVTDADVALAAAKAQLVAESAAALRALEARLALEHQKQITALTQSAQHVSETQRNDLEAKTRALQAELTKSQSAVQAAQDQLAATTHELAAANKDLTRFKGEAKLFADQLKLAETTSSKEAKELKQKLGQLEGLRDHDAKAQQKERAKCEAAQAELVTLKKKLETLTKNHDEAAATLRQTHQAQLDHLRANMQASIATAVEEAQQTMQVHVDEQRGFLLSMHATDLAAVQSQIDMWKQKVVDHEASNAYDRAEFHKLLQAQDEQFRVQIAALDATQRSAVLQFGDDHAAAMASLREAHAAQLASKQQTAAEALAAHQAASATALAQAREMFASDKLALEKHLERRCAEYDKQIQDEASFHAREVARQVHVAKLEKDRERDTLVQTLNDQHQTVVASKDEALEASQRLVANQADAIRKLQDELTTQLAVLEHKQDEWKCTQKRLAAEKTQELDGLARQHKTELEHLLDDHVNETRQLNAQFEKTRGLLHEQQQVLIAKVREWEAAYARRDSRVEDVNRISELEQEVATKDALVQQTVEEMAYIKRELLNREDVYNKTFGRSPNVGVLQVLKPTTLTATPPSLGPPPKLNRKTKPQSFSALTSGPKPLPPIGASNQQPSYRDLNHLQ</sequence>
<dbReference type="PANTHER" id="PTHR18870:SF9">
    <property type="entry name" value="PROTEIN TAG-278-RELATED"/>
    <property type="match status" value="1"/>
</dbReference>
<evidence type="ECO:0000256" key="1">
    <source>
        <dbReference type="ARBA" id="ARBA00023054"/>
    </source>
</evidence>
<proteinExistence type="predicted"/>
<dbReference type="Proteomes" id="UP000030762">
    <property type="component" value="Unassembled WGS sequence"/>
</dbReference>
<dbReference type="OMA" id="MCKKVAQ"/>
<dbReference type="OrthoDB" id="75801at2759"/>
<gene>
    <name evidence="5" type="ORF">SDRG_06113</name>
</gene>
<dbReference type="STRING" id="1156394.T0QPK5"/>
<feature type="coiled-coil region" evidence="2">
    <location>
        <begin position="518"/>
        <end position="559"/>
    </location>
</feature>
<dbReference type="EMBL" id="JH767147">
    <property type="protein sequence ID" value="EQC36676.1"/>
    <property type="molecule type" value="Genomic_DNA"/>
</dbReference>
<feature type="region of interest" description="Disordered" evidence="3">
    <location>
        <begin position="1037"/>
        <end position="1089"/>
    </location>
</feature>
<name>T0QPK5_SAPDV</name>
<accession>T0QPK5</accession>
<feature type="domain" description="Protein FAM184A/B N-terminal" evidence="4">
    <location>
        <begin position="22"/>
        <end position="219"/>
    </location>
</feature>
<feature type="coiled-coil region" evidence="2">
    <location>
        <begin position="181"/>
        <end position="219"/>
    </location>
</feature>
<evidence type="ECO:0000256" key="2">
    <source>
        <dbReference type="SAM" id="Coils"/>
    </source>
</evidence>
<dbReference type="PANTHER" id="PTHR18870">
    <property type="entry name" value="PROTEIN TAG-278-RELATED"/>
    <property type="match status" value="1"/>
</dbReference>
<evidence type="ECO:0000259" key="4">
    <source>
        <dbReference type="Pfam" id="PF15665"/>
    </source>
</evidence>
<reference evidence="5 6" key="1">
    <citation type="submission" date="2012-04" db="EMBL/GenBank/DDBJ databases">
        <title>The Genome Sequence of Saprolegnia declina VS20.</title>
        <authorList>
            <consortium name="The Broad Institute Genome Sequencing Platform"/>
            <person name="Russ C."/>
            <person name="Nusbaum C."/>
            <person name="Tyler B."/>
            <person name="van West P."/>
            <person name="Dieguez-Uribeondo J."/>
            <person name="de Bruijn I."/>
            <person name="Tripathy S."/>
            <person name="Jiang R."/>
            <person name="Young S.K."/>
            <person name="Zeng Q."/>
            <person name="Gargeya S."/>
            <person name="Fitzgerald M."/>
            <person name="Haas B."/>
            <person name="Abouelleil A."/>
            <person name="Alvarado L."/>
            <person name="Arachchi H.M."/>
            <person name="Berlin A."/>
            <person name="Chapman S.B."/>
            <person name="Goldberg J."/>
            <person name="Griggs A."/>
            <person name="Gujja S."/>
            <person name="Hansen M."/>
            <person name="Howarth C."/>
            <person name="Imamovic A."/>
            <person name="Larimer J."/>
            <person name="McCowen C."/>
            <person name="Montmayeur A."/>
            <person name="Murphy C."/>
            <person name="Neiman D."/>
            <person name="Pearson M."/>
            <person name="Priest M."/>
            <person name="Roberts A."/>
            <person name="Saif S."/>
            <person name="Shea T."/>
            <person name="Sisk P."/>
            <person name="Sykes S."/>
            <person name="Wortman J."/>
            <person name="Nusbaum C."/>
            <person name="Birren B."/>
        </authorList>
    </citation>
    <scope>NUCLEOTIDE SEQUENCE [LARGE SCALE GENOMIC DNA]</scope>
    <source>
        <strain evidence="5 6">VS20</strain>
    </source>
</reference>
<protein>
    <recommendedName>
        <fullName evidence="4">Protein FAM184A/B N-terminal domain-containing protein</fullName>
    </recommendedName>
</protein>
<dbReference type="AlphaFoldDB" id="T0QPK5"/>
<evidence type="ECO:0000313" key="5">
    <source>
        <dbReference type="EMBL" id="EQC36676.1"/>
    </source>
</evidence>
<feature type="coiled-coil region" evidence="2">
    <location>
        <begin position="310"/>
        <end position="394"/>
    </location>
</feature>
<keyword evidence="6" id="KW-1185">Reference proteome</keyword>
<organism evidence="5 6">
    <name type="scientific">Saprolegnia diclina (strain VS20)</name>
    <dbReference type="NCBI Taxonomy" id="1156394"/>
    <lineage>
        <taxon>Eukaryota</taxon>
        <taxon>Sar</taxon>
        <taxon>Stramenopiles</taxon>
        <taxon>Oomycota</taxon>
        <taxon>Saprolegniomycetes</taxon>
        <taxon>Saprolegniales</taxon>
        <taxon>Saprolegniaceae</taxon>
        <taxon>Saprolegnia</taxon>
    </lineage>
</organism>
<feature type="coiled-coil region" evidence="2">
    <location>
        <begin position="243"/>
        <end position="270"/>
    </location>
</feature>
<dbReference type="InParanoid" id="T0QPK5"/>
<evidence type="ECO:0000313" key="6">
    <source>
        <dbReference type="Proteomes" id="UP000030762"/>
    </source>
</evidence>
<dbReference type="Pfam" id="PF15665">
    <property type="entry name" value="FAM184"/>
    <property type="match status" value="1"/>
</dbReference>